<proteinExistence type="predicted"/>
<accession>A0A974WLA3</accession>
<evidence type="ECO:0000313" key="1">
    <source>
        <dbReference type="EMBL" id="QSF25230.1"/>
    </source>
</evidence>
<dbReference type="Gene3D" id="1.10.760.10">
    <property type="entry name" value="Cytochrome c-like domain"/>
    <property type="match status" value="1"/>
</dbReference>
<sequence length="81" mass="9908">MLLKGKNLLKLHNCYFCHKIFKKNLNNFFPKIKNQYLDYLIYCLKQYQSQTNRNNFLMNSQIQNISILDIKKIIYFINLKI</sequence>
<dbReference type="GO" id="GO:0020037">
    <property type="term" value="F:heme binding"/>
    <property type="evidence" value="ECO:0007669"/>
    <property type="project" value="InterPro"/>
</dbReference>
<dbReference type="SUPFAM" id="SSF46626">
    <property type="entry name" value="Cytochrome c"/>
    <property type="match status" value="1"/>
</dbReference>
<gene>
    <name evidence="1" type="ORF">CU086_00020</name>
</gene>
<protein>
    <recommendedName>
        <fullName evidence="3">Cytochrome c553</fullName>
    </recommendedName>
</protein>
<dbReference type="GO" id="GO:0009055">
    <property type="term" value="F:electron transfer activity"/>
    <property type="evidence" value="ECO:0007669"/>
    <property type="project" value="InterPro"/>
</dbReference>
<dbReference type="Proteomes" id="UP000663075">
    <property type="component" value="Chromosome"/>
</dbReference>
<dbReference type="InterPro" id="IPR036909">
    <property type="entry name" value="Cyt_c-like_dom_sf"/>
</dbReference>
<evidence type="ECO:0000313" key="2">
    <source>
        <dbReference type="Proteomes" id="UP000663075"/>
    </source>
</evidence>
<keyword evidence="2" id="KW-1185">Reference proteome</keyword>
<organism evidence="1 2">
    <name type="scientific">Candidatus Nasuia deltocephalincola</name>
    <dbReference type="NCBI Taxonomy" id="1160784"/>
    <lineage>
        <taxon>Bacteria</taxon>
        <taxon>Pseudomonadati</taxon>
        <taxon>Pseudomonadota</taxon>
        <taxon>Betaproteobacteria</taxon>
        <taxon>Candidatus Nasuia</taxon>
    </lineage>
</organism>
<dbReference type="AlphaFoldDB" id="A0A974WLA3"/>
<reference evidence="1" key="1">
    <citation type="submission" date="2017-11" db="EMBL/GenBank/DDBJ databases">
        <authorList>
            <person name="Jian Z."/>
        </authorList>
    </citation>
    <scope>NUCLEOTIDE SEQUENCE</scope>
    <source>
        <strain evidence="1">YC</strain>
    </source>
</reference>
<evidence type="ECO:0008006" key="3">
    <source>
        <dbReference type="Google" id="ProtNLM"/>
    </source>
</evidence>
<dbReference type="EMBL" id="CP024850">
    <property type="protein sequence ID" value="QSF25230.1"/>
    <property type="molecule type" value="Genomic_DNA"/>
</dbReference>
<name>A0A974WLA3_9PROT</name>